<reference evidence="3" key="2">
    <citation type="journal article" date="2008" name="Nucleic Acids Res.">
        <title>The rice annotation project database (RAP-DB): 2008 update.</title>
        <authorList>
            <consortium name="The rice annotation project (RAP)"/>
        </authorList>
    </citation>
    <scope>GENOME REANNOTATION</scope>
    <source>
        <strain evidence="3">cv. Nipponbare</strain>
    </source>
</reference>
<proteinExistence type="predicted"/>
<feature type="region of interest" description="Disordered" evidence="1">
    <location>
        <begin position="1"/>
        <end position="39"/>
    </location>
</feature>
<name>Q6K218_ORYSJ</name>
<evidence type="ECO:0000313" key="3">
    <source>
        <dbReference type="Proteomes" id="UP000000763"/>
    </source>
</evidence>
<evidence type="ECO:0000313" key="2">
    <source>
        <dbReference type="EMBL" id="BAD23732.1"/>
    </source>
</evidence>
<dbReference type="HOGENOM" id="CLU_2088834_0_0_1"/>
<accession>Q6K218</accession>
<feature type="compositionally biased region" description="Low complexity" evidence="1">
    <location>
        <begin position="19"/>
        <end position="39"/>
    </location>
</feature>
<evidence type="ECO:0000256" key="1">
    <source>
        <dbReference type="SAM" id="MobiDB-lite"/>
    </source>
</evidence>
<organism evidence="2 3">
    <name type="scientific">Oryza sativa subsp. japonica</name>
    <name type="common">Rice</name>
    <dbReference type="NCBI Taxonomy" id="39947"/>
    <lineage>
        <taxon>Eukaryota</taxon>
        <taxon>Viridiplantae</taxon>
        <taxon>Streptophyta</taxon>
        <taxon>Embryophyta</taxon>
        <taxon>Tracheophyta</taxon>
        <taxon>Spermatophyta</taxon>
        <taxon>Magnoliopsida</taxon>
        <taxon>Liliopsida</taxon>
        <taxon>Poales</taxon>
        <taxon>Poaceae</taxon>
        <taxon>BOP clade</taxon>
        <taxon>Oryzoideae</taxon>
        <taxon>Oryzeae</taxon>
        <taxon>Oryzinae</taxon>
        <taxon>Oryza</taxon>
        <taxon>Oryza sativa</taxon>
    </lineage>
</organism>
<dbReference type="AlphaFoldDB" id="Q6K218"/>
<sequence length="154" mass="17019">MSARIMSSAKRHEQIYRYRATGRSSSPPRSRLAAAAAMPLLPATTDASIHGSPHRRQTGWPARCFVGPLQDLSDRANPPAPRRGYRREQGEPTWPLPPSHSGGDTYVRRHPRADWVYYDGAYVAPRAESDGEADAQLRPLAYVSFLGTLPALIV</sequence>
<protein>
    <submittedName>
        <fullName evidence="2">Uncharacterized protein</fullName>
    </submittedName>
</protein>
<gene>
    <name evidence="2" type="primary">B1469H02.19</name>
</gene>
<dbReference type="EMBL" id="AP006168">
    <property type="protein sequence ID" value="BAD23732.1"/>
    <property type="molecule type" value="Genomic_DNA"/>
</dbReference>
<feature type="region of interest" description="Disordered" evidence="1">
    <location>
        <begin position="68"/>
        <end position="107"/>
    </location>
</feature>
<reference evidence="3" key="1">
    <citation type="journal article" date="2005" name="Nature">
        <title>The map-based sequence of the rice genome.</title>
        <authorList>
            <consortium name="International rice genome sequencing project (IRGSP)"/>
            <person name="Matsumoto T."/>
            <person name="Wu J."/>
            <person name="Kanamori H."/>
            <person name="Katayose Y."/>
            <person name="Fujisawa M."/>
            <person name="Namiki N."/>
            <person name="Mizuno H."/>
            <person name="Yamamoto K."/>
            <person name="Antonio B.A."/>
            <person name="Baba T."/>
            <person name="Sakata K."/>
            <person name="Nagamura Y."/>
            <person name="Aoki H."/>
            <person name="Arikawa K."/>
            <person name="Arita K."/>
            <person name="Bito T."/>
            <person name="Chiden Y."/>
            <person name="Fujitsuka N."/>
            <person name="Fukunaka R."/>
            <person name="Hamada M."/>
            <person name="Harada C."/>
            <person name="Hayashi A."/>
            <person name="Hijishita S."/>
            <person name="Honda M."/>
            <person name="Hosokawa S."/>
            <person name="Ichikawa Y."/>
            <person name="Idonuma A."/>
            <person name="Iijima M."/>
            <person name="Ikeda M."/>
            <person name="Ikeno M."/>
            <person name="Ito K."/>
            <person name="Ito S."/>
            <person name="Ito T."/>
            <person name="Ito Y."/>
            <person name="Ito Y."/>
            <person name="Iwabuchi A."/>
            <person name="Kamiya K."/>
            <person name="Karasawa W."/>
            <person name="Kurita K."/>
            <person name="Katagiri S."/>
            <person name="Kikuta A."/>
            <person name="Kobayashi H."/>
            <person name="Kobayashi N."/>
            <person name="Machita K."/>
            <person name="Maehara T."/>
            <person name="Masukawa M."/>
            <person name="Mizubayashi T."/>
            <person name="Mukai Y."/>
            <person name="Nagasaki H."/>
            <person name="Nagata Y."/>
            <person name="Naito S."/>
            <person name="Nakashima M."/>
            <person name="Nakama Y."/>
            <person name="Nakamichi Y."/>
            <person name="Nakamura M."/>
            <person name="Meguro A."/>
            <person name="Negishi M."/>
            <person name="Ohta I."/>
            <person name="Ohta T."/>
            <person name="Okamoto M."/>
            <person name="Ono N."/>
            <person name="Saji S."/>
            <person name="Sakaguchi M."/>
            <person name="Sakai K."/>
            <person name="Shibata M."/>
            <person name="Shimokawa T."/>
            <person name="Song J."/>
            <person name="Takazaki Y."/>
            <person name="Terasawa K."/>
            <person name="Tsugane M."/>
            <person name="Tsuji K."/>
            <person name="Ueda S."/>
            <person name="Waki K."/>
            <person name="Yamagata H."/>
            <person name="Yamamoto M."/>
            <person name="Yamamoto S."/>
            <person name="Yamane H."/>
            <person name="Yoshiki S."/>
            <person name="Yoshihara R."/>
            <person name="Yukawa K."/>
            <person name="Zhong H."/>
            <person name="Yano M."/>
            <person name="Yuan Q."/>
            <person name="Ouyang S."/>
            <person name="Liu J."/>
            <person name="Jones K.M."/>
            <person name="Gansberger K."/>
            <person name="Moffat K."/>
            <person name="Hill J."/>
            <person name="Bera J."/>
            <person name="Fadrosh D."/>
            <person name="Jin S."/>
            <person name="Johri S."/>
            <person name="Kim M."/>
            <person name="Overton L."/>
            <person name="Reardon M."/>
            <person name="Tsitrin T."/>
            <person name="Vuong H."/>
            <person name="Weaver B."/>
            <person name="Ciecko A."/>
            <person name="Tallon L."/>
            <person name="Jackson J."/>
            <person name="Pai G."/>
            <person name="Aken S.V."/>
            <person name="Utterback T."/>
            <person name="Reidmuller S."/>
            <person name="Feldblyum T."/>
            <person name="Hsiao J."/>
            <person name="Zismann V."/>
            <person name="Iobst S."/>
            <person name="de Vazeille A.R."/>
            <person name="Buell C.R."/>
            <person name="Ying K."/>
            <person name="Li Y."/>
            <person name="Lu T."/>
            <person name="Huang Y."/>
            <person name="Zhao Q."/>
            <person name="Feng Q."/>
            <person name="Zhang L."/>
            <person name="Zhu J."/>
            <person name="Weng Q."/>
            <person name="Mu J."/>
            <person name="Lu Y."/>
            <person name="Fan D."/>
            <person name="Liu Y."/>
            <person name="Guan J."/>
            <person name="Zhang Y."/>
            <person name="Yu S."/>
            <person name="Liu X."/>
            <person name="Zhang Y."/>
            <person name="Hong G."/>
            <person name="Han B."/>
            <person name="Choisne N."/>
            <person name="Demange N."/>
            <person name="Orjeda G."/>
            <person name="Samain S."/>
            <person name="Cattolico L."/>
            <person name="Pelletier E."/>
            <person name="Couloux A."/>
            <person name="Segurens B."/>
            <person name="Wincker P."/>
            <person name="D'Hont A."/>
            <person name="Scarpelli C."/>
            <person name="Weissenbach J."/>
            <person name="Salanoubat M."/>
            <person name="Quetier F."/>
            <person name="Yu Y."/>
            <person name="Kim H.R."/>
            <person name="Rambo T."/>
            <person name="Currie J."/>
            <person name="Collura K."/>
            <person name="Luo M."/>
            <person name="Yang T."/>
            <person name="Ammiraju J.S.S."/>
            <person name="Engler F."/>
            <person name="Soderlund C."/>
            <person name="Wing R.A."/>
            <person name="Palmer L.E."/>
            <person name="de la Bastide M."/>
            <person name="Spiegel L."/>
            <person name="Nascimento L."/>
            <person name="Zutavern T."/>
            <person name="O'Shaughnessy A."/>
            <person name="Dike S."/>
            <person name="Dedhia N."/>
            <person name="Preston R."/>
            <person name="Balija V."/>
            <person name="McCombie W.R."/>
            <person name="Chow T."/>
            <person name="Chen H."/>
            <person name="Chung M."/>
            <person name="Chen C."/>
            <person name="Shaw J."/>
            <person name="Wu H."/>
            <person name="Hsiao K."/>
            <person name="Chao Y."/>
            <person name="Chu M."/>
            <person name="Cheng C."/>
            <person name="Hour A."/>
            <person name="Lee P."/>
            <person name="Lin S."/>
            <person name="Lin Y."/>
            <person name="Liou J."/>
            <person name="Liu S."/>
            <person name="Hsing Y."/>
            <person name="Raghuvanshi S."/>
            <person name="Mohanty A."/>
            <person name="Bharti A.K."/>
            <person name="Gaur A."/>
            <person name="Gupta V."/>
            <person name="Kumar D."/>
            <person name="Ravi V."/>
            <person name="Vij S."/>
            <person name="Kapur A."/>
            <person name="Khurana P."/>
            <person name="Khurana P."/>
            <person name="Khurana J.P."/>
            <person name="Tyagi A.K."/>
            <person name="Gaikwad K."/>
            <person name="Singh A."/>
            <person name="Dalal V."/>
            <person name="Srivastava S."/>
            <person name="Dixit A."/>
            <person name="Pal A.K."/>
            <person name="Ghazi I.A."/>
            <person name="Yadav M."/>
            <person name="Pandit A."/>
            <person name="Bhargava A."/>
            <person name="Sureshbabu K."/>
            <person name="Batra K."/>
            <person name="Sharma T.R."/>
            <person name="Mohapatra T."/>
            <person name="Singh N.K."/>
            <person name="Messing J."/>
            <person name="Nelson A.B."/>
            <person name="Fuks G."/>
            <person name="Kavchok S."/>
            <person name="Keizer G."/>
            <person name="Linton E."/>
            <person name="Llaca V."/>
            <person name="Song R."/>
            <person name="Tanyolac B."/>
            <person name="Young S."/>
            <person name="Ho-Il K."/>
            <person name="Hahn J.H."/>
            <person name="Sangsakoo G."/>
            <person name="Vanavichit A."/>
            <person name="de Mattos Luiz.A.T."/>
            <person name="Zimmer P.D."/>
            <person name="Malone G."/>
            <person name="Dellagostin O."/>
            <person name="de Oliveira A.C."/>
            <person name="Bevan M."/>
            <person name="Bancroft I."/>
            <person name="Minx P."/>
            <person name="Cordum H."/>
            <person name="Wilson R."/>
            <person name="Cheng Z."/>
            <person name="Jin W."/>
            <person name="Jiang J."/>
            <person name="Leong S.A."/>
            <person name="Iwama H."/>
            <person name="Gojobori T."/>
            <person name="Itoh T."/>
            <person name="Niimura Y."/>
            <person name="Fujii Y."/>
            <person name="Habara T."/>
            <person name="Sakai H."/>
            <person name="Sato Y."/>
            <person name="Wilson G."/>
            <person name="Kumar K."/>
            <person name="McCouch S."/>
            <person name="Juretic N."/>
            <person name="Hoen D."/>
            <person name="Wright S."/>
            <person name="Bruskiewich R."/>
            <person name="Bureau T."/>
            <person name="Miyao A."/>
            <person name="Hirochika H."/>
            <person name="Nishikawa T."/>
            <person name="Kadowaki K."/>
            <person name="Sugiura M."/>
            <person name="Burr B."/>
            <person name="Sasaki T."/>
        </authorList>
    </citation>
    <scope>NUCLEOTIDE SEQUENCE [LARGE SCALE GENOMIC DNA]</scope>
    <source>
        <strain evidence="3">cv. Nipponbare</strain>
    </source>
</reference>
<dbReference type="Proteomes" id="UP000000763">
    <property type="component" value="Chromosome 2"/>
</dbReference>